<dbReference type="RefSeq" id="XP_068358115.1">
    <property type="nucleotide sequence ID" value="XM_068505538.1"/>
</dbReference>
<proteinExistence type="predicted"/>
<comment type="caution">
    <text evidence="1">The sequence shown here is derived from an EMBL/GenBank/DDBJ whole genome shotgun (WGS) entry which is preliminary data.</text>
</comment>
<reference evidence="1" key="1">
    <citation type="submission" date="2016-10" db="EMBL/GenBank/DDBJ databases">
        <authorList>
            <person name="Benchimol M."/>
            <person name="Almeida L.G."/>
            <person name="Vasconcelos A.T."/>
            <person name="Perreira-Neves A."/>
            <person name="Rosa I.A."/>
            <person name="Tasca T."/>
            <person name="Bogo M.R."/>
            <person name="de Souza W."/>
        </authorList>
    </citation>
    <scope>NUCLEOTIDE SEQUENCE [LARGE SCALE GENOMIC DNA]</scope>
    <source>
        <strain evidence="1">K</strain>
    </source>
</reference>
<dbReference type="VEuPathDB" id="TrichDB:TRFO_27427"/>
<evidence type="ECO:0000313" key="2">
    <source>
        <dbReference type="Proteomes" id="UP000179807"/>
    </source>
</evidence>
<keyword evidence="2" id="KW-1185">Reference proteome</keyword>
<organism evidence="1 2">
    <name type="scientific">Tritrichomonas foetus</name>
    <dbReference type="NCBI Taxonomy" id="1144522"/>
    <lineage>
        <taxon>Eukaryota</taxon>
        <taxon>Metamonada</taxon>
        <taxon>Parabasalia</taxon>
        <taxon>Tritrichomonadida</taxon>
        <taxon>Tritrichomonadidae</taxon>
        <taxon>Tritrichomonas</taxon>
    </lineage>
</organism>
<dbReference type="OrthoDB" id="10643320at2759"/>
<sequence length="1448" mass="167003">MEKKEKDPFYSSILTALNPSTSNNDVNKILYNFQHQVNAFVFTRYKIVDVPEIFRNIWKLLLTTAGNQSSTTRLASYRATGAFLTRVTPYYPAIIHESFSDVTMLVTIDVKSSAIIASSFAFISTYIAAPSLPKFLNSTPVFHHFSSNDPAFSEHLAVIISNLGHLGTEWLKNLLHFFLERIEESQSRYLIRAVSAIIGHDPKLYIQLILEWMENKSKNFINLFSFLIAGHQKEIVDIDLFPVAKSSALLIGEGKANFTDTDSAFQILSTHSNYFNVNVHDNNDGTINIAVHQTKPSNRHCPNTDTPNNNGDESNEVVEIKFEISKVLQRPSFYMMKLPMDYLRPKEDDSVLVLGAKFKSLAAYSEFNTTDVFNIYEPYFLQNYNETVSTVIQGTALCINRFLTEIPPERLAGPLRKVLFAKTVSWYHSFDILRVIKEVNPRLFISKLGRNFFVELLKCLIDFCFCENDSLSSQSITVLTNLTTKANFDIVIQTVVEKSEFFDPLLLRRAVLTVCSIIQKVFDNFRNFYDIQASFTPLKASKSEQNNSAISNVWSQSNLCGFLNVVNEDKNDTLLNSSMLKMFAENLVEAAPIYMENLTVISEILKFFSIYYYEKEKLNDIINAALCIAMASVEVISGQEVKYPFTVTDFQFYRAIVEQDIFNRNSDIITEANNDYKAIITPLRNALMCVFKYTSVDDGIFISNISHQLFPVECSRYYYQKWNSVSDSQRDKILKNIHNFLSFVSDERVHIEWCKICLKVEDVDIDERYKKVLDFLKDMAIYYLNNTVGTDPQIAAAYIRYLINIKYEGNMEIILKYLKNIQNISHYEEFMQKVIESYSDVLEIPELLEFFEPYKSILLTNPEVNQEPIESILDEIPENLTNEDIQILFESIIRHNDINLLQQVIRISEDRSVLLKTKGIIFSHEAIPFIVAYKAKHFNELSEEERNDFYDNPNLAKTERIETVSENESKNEVKNRYLFEAMRNVRTVWGPLYIETIKSNPNGLLDYLNHLEKVKKSEILNLCSIIGKVDFDKMLLYNLTTKLSLTAKSIGRYRVTLLLFCVVISQMGTGTVPKDFLPKFIKFIDEDFERLPCESLCHLLLLFAQKVPLEYDTIVFIKKCFILCSNGSPSYGYLHQILIGMSTNLRLVGRNYLVQLPEVLFPCLKNKMPSRYCVGLRLFEQIALSIPPGPSSQILPKAIEKILDLYLSFSNLQPVMEQYYRSLMGFMLKTGIPQQHAILFHALPNSTMVEPNAATFNASCAFLPVVMRIITPNDENFRNIYSYCESLFNYPSAFPYAMRCLYEWVKRIDEDEQETLLMNSLLTWLKTNETCGRSYKEQKQVGEWISTYTKFMSPGKAISVLGFQLMKSVSFGSMYSNVLNLFIKNRCDEELNMFFDGIADIPQWECHRMALKLVKSCDKYQEMLQLSYFESDCEESQKLVEKLQEYVK</sequence>
<name>A0A1J4K167_9EUKA</name>
<dbReference type="GeneID" id="94840242"/>
<dbReference type="Proteomes" id="UP000179807">
    <property type="component" value="Unassembled WGS sequence"/>
</dbReference>
<evidence type="ECO:0000313" key="1">
    <source>
        <dbReference type="EMBL" id="OHT04979.1"/>
    </source>
</evidence>
<accession>A0A1J4K167</accession>
<dbReference type="EMBL" id="MLAK01000774">
    <property type="protein sequence ID" value="OHT04979.1"/>
    <property type="molecule type" value="Genomic_DNA"/>
</dbReference>
<gene>
    <name evidence="1" type="ORF">TRFO_27427</name>
</gene>
<dbReference type="SUPFAM" id="SSF48371">
    <property type="entry name" value="ARM repeat"/>
    <property type="match status" value="2"/>
</dbReference>
<dbReference type="InterPro" id="IPR016024">
    <property type="entry name" value="ARM-type_fold"/>
</dbReference>
<protein>
    <submittedName>
        <fullName evidence="1">Uncharacterized protein</fullName>
    </submittedName>
</protein>